<proteinExistence type="predicted"/>
<organism evidence="2 3">
    <name type="scientific">Solidesulfovibrio carbinolicus</name>
    <dbReference type="NCBI Taxonomy" id="296842"/>
    <lineage>
        <taxon>Bacteria</taxon>
        <taxon>Pseudomonadati</taxon>
        <taxon>Thermodesulfobacteriota</taxon>
        <taxon>Desulfovibrionia</taxon>
        <taxon>Desulfovibrionales</taxon>
        <taxon>Desulfovibrionaceae</taxon>
        <taxon>Solidesulfovibrio</taxon>
    </lineage>
</organism>
<dbReference type="AlphaFoldDB" id="A0A4P6HPE5"/>
<evidence type="ECO:0000313" key="2">
    <source>
        <dbReference type="EMBL" id="QAZ68965.1"/>
    </source>
</evidence>
<sequence length="92" mass="10413">MENSHRFFRNAACRYFPCHPGADPEAFNCLFCFCPLYFLENCGGDHEMIKGIKDCTPCLRPHRPEGYDEILARLREEAAARREAAVVSDGSA</sequence>
<dbReference type="OrthoDB" id="9799337at2"/>
<dbReference type="KEGG" id="dcb:C3Y92_17680"/>
<evidence type="ECO:0000313" key="3">
    <source>
        <dbReference type="Proteomes" id="UP000293296"/>
    </source>
</evidence>
<feature type="domain" description="Cysteine-rich small" evidence="1">
    <location>
        <begin position="6"/>
        <end position="80"/>
    </location>
</feature>
<protein>
    <submittedName>
        <fullName evidence="2">Metal-binding protein</fullName>
    </submittedName>
</protein>
<reference evidence="2 3" key="1">
    <citation type="submission" date="2018-02" db="EMBL/GenBank/DDBJ databases">
        <title>Genome sequence of Desulfovibrio carbinolicus DSM 3852.</title>
        <authorList>
            <person name="Wilbanks E."/>
            <person name="Skennerton C.T."/>
            <person name="Orphan V.J."/>
        </authorList>
    </citation>
    <scope>NUCLEOTIDE SEQUENCE [LARGE SCALE GENOMIC DNA]</scope>
    <source>
        <strain evidence="2 3">DSM 3852</strain>
    </source>
</reference>
<gene>
    <name evidence="2" type="ORF">C3Y92_17680</name>
</gene>
<name>A0A4P6HPE5_9BACT</name>
<dbReference type="EMBL" id="CP026538">
    <property type="protein sequence ID" value="QAZ68965.1"/>
    <property type="molecule type" value="Genomic_DNA"/>
</dbReference>
<evidence type="ECO:0000259" key="1">
    <source>
        <dbReference type="Pfam" id="PF04071"/>
    </source>
</evidence>
<dbReference type="Proteomes" id="UP000293296">
    <property type="component" value="Chromosome"/>
</dbReference>
<keyword evidence="3" id="KW-1185">Reference proteome</keyword>
<accession>A0A4P6HPE5</accession>
<dbReference type="Pfam" id="PF04071">
    <property type="entry name" value="zf-like"/>
    <property type="match status" value="1"/>
</dbReference>
<dbReference type="InterPro" id="IPR007212">
    <property type="entry name" value="Zf-like"/>
</dbReference>
<dbReference type="RefSeq" id="WP_129354906.1">
    <property type="nucleotide sequence ID" value="NZ_CP026538.1"/>
</dbReference>